<dbReference type="NCBIfam" id="TIGR01631">
    <property type="entry name" value="Trypano_RHS"/>
    <property type="match status" value="1"/>
</dbReference>
<evidence type="ECO:0000259" key="2">
    <source>
        <dbReference type="Pfam" id="PF24466"/>
    </source>
</evidence>
<dbReference type="InterPro" id="IPR056000">
    <property type="entry name" value="DUF7578"/>
</dbReference>
<sequence>MNEEEELAGVEHTHGEVMSRREGENDPDQPPAGRARVEVVPQPKWTLNTRVREILLDGLNIPETPKLNDFLRNNVGGRGVVDSNENVTMEAFVIQPDMYIENKKLRDHITALPAYERIKENMGILREVANNLEKAGVYYLQQWDEFTEKESILLMARGKLDGALNIAKGKKFVSQLATSVVMEGAYESVYTATWHYVEGVGGEGFGMRVKE</sequence>
<organism evidence="3 4">
    <name type="scientific">Trypanosoma theileri</name>
    <dbReference type="NCBI Taxonomy" id="67003"/>
    <lineage>
        <taxon>Eukaryota</taxon>
        <taxon>Discoba</taxon>
        <taxon>Euglenozoa</taxon>
        <taxon>Kinetoplastea</taxon>
        <taxon>Metakinetoplastina</taxon>
        <taxon>Trypanosomatida</taxon>
        <taxon>Trypanosomatidae</taxon>
        <taxon>Trypanosoma</taxon>
    </lineage>
</organism>
<feature type="domain" description="DUF7578" evidence="2">
    <location>
        <begin position="63"/>
        <end position="121"/>
    </location>
</feature>
<protein>
    <submittedName>
        <fullName evidence="3">Putative retrotransposon hot spot (RHS) protein</fullName>
    </submittedName>
</protein>
<dbReference type="VEuPathDB" id="TriTrypDB:TM35_000421870"/>
<dbReference type="Proteomes" id="UP000192257">
    <property type="component" value="Unassembled WGS sequence"/>
</dbReference>
<dbReference type="OrthoDB" id="252899at2759"/>
<evidence type="ECO:0000313" key="3">
    <source>
        <dbReference type="EMBL" id="ORC84729.1"/>
    </source>
</evidence>
<feature type="non-terminal residue" evidence="3">
    <location>
        <position position="211"/>
    </location>
</feature>
<dbReference type="GeneID" id="39989778"/>
<feature type="compositionally biased region" description="Basic and acidic residues" evidence="1">
    <location>
        <begin position="9"/>
        <end position="24"/>
    </location>
</feature>
<dbReference type="InterPro" id="IPR006518">
    <property type="entry name" value="Trypano_RHS"/>
</dbReference>
<evidence type="ECO:0000256" key="1">
    <source>
        <dbReference type="SAM" id="MobiDB-lite"/>
    </source>
</evidence>
<dbReference type="RefSeq" id="XP_028878795.1">
    <property type="nucleotide sequence ID" value="XM_029029998.1"/>
</dbReference>
<feature type="region of interest" description="Disordered" evidence="1">
    <location>
        <begin position="1"/>
        <end position="37"/>
    </location>
</feature>
<dbReference type="AlphaFoldDB" id="A0A1X0NKN3"/>
<evidence type="ECO:0000313" key="4">
    <source>
        <dbReference type="Proteomes" id="UP000192257"/>
    </source>
</evidence>
<keyword evidence="4" id="KW-1185">Reference proteome</keyword>
<comment type="caution">
    <text evidence="3">The sequence shown here is derived from an EMBL/GenBank/DDBJ whole genome shotgun (WGS) entry which is preliminary data.</text>
</comment>
<dbReference type="Pfam" id="PF24466">
    <property type="entry name" value="DUF7578"/>
    <property type="match status" value="1"/>
</dbReference>
<proteinExistence type="predicted"/>
<dbReference type="EMBL" id="NBCO01000042">
    <property type="protein sequence ID" value="ORC84729.1"/>
    <property type="molecule type" value="Genomic_DNA"/>
</dbReference>
<gene>
    <name evidence="3" type="ORF">TM35_000421870</name>
</gene>
<reference evidence="3 4" key="1">
    <citation type="submission" date="2017-03" db="EMBL/GenBank/DDBJ databases">
        <title>An alternative strategy for trypanosome survival in the mammalian bloodstream revealed through genome and transcriptome analysis of the ubiquitous bovine parasite Trypanosoma (Megatrypanum) theileri.</title>
        <authorList>
            <person name="Kelly S."/>
            <person name="Ivens A."/>
            <person name="Mott A."/>
            <person name="O'Neill E."/>
            <person name="Emms D."/>
            <person name="Macleod O."/>
            <person name="Voorheis P."/>
            <person name="Matthews J."/>
            <person name="Matthews K."/>
            <person name="Carrington M."/>
        </authorList>
    </citation>
    <scope>NUCLEOTIDE SEQUENCE [LARGE SCALE GENOMIC DNA]</scope>
    <source>
        <strain evidence="3">Edinburgh</strain>
    </source>
</reference>
<name>A0A1X0NKN3_9TRYP</name>
<accession>A0A1X0NKN3</accession>